<feature type="binding site" evidence="5">
    <location>
        <position position="362"/>
    </location>
    <ligand>
        <name>Zn(2+)</name>
        <dbReference type="ChEBI" id="CHEBI:29105"/>
    </ligand>
</feature>
<dbReference type="CDD" id="cd06572">
    <property type="entry name" value="Histidinol_dh"/>
    <property type="match status" value="1"/>
</dbReference>
<dbReference type="RefSeq" id="WP_096378075.1">
    <property type="nucleotide sequence ID" value="NZ_AP014609.1"/>
</dbReference>
<comment type="similarity">
    <text evidence="1 5 6 7">Belongs to the histidinol dehydrogenase family.</text>
</comment>
<feature type="binding site" evidence="5">
    <location>
        <position position="262"/>
    </location>
    <ligand>
        <name>Zn(2+)</name>
        <dbReference type="ChEBI" id="CHEBI:29105"/>
    </ligand>
</feature>
<organism evidence="8 9">
    <name type="scientific">Blattabacterium cuenoti BPAY</name>
    <dbReference type="NCBI Taxonomy" id="1457031"/>
    <lineage>
        <taxon>Bacteria</taxon>
        <taxon>Pseudomonadati</taxon>
        <taxon>Bacteroidota</taxon>
        <taxon>Flavobacteriia</taxon>
        <taxon>Flavobacteriales</taxon>
        <taxon>Blattabacteriaceae</taxon>
        <taxon>Blattabacterium</taxon>
    </lineage>
</organism>
<dbReference type="SUPFAM" id="SSF53720">
    <property type="entry name" value="ALDH-like"/>
    <property type="match status" value="1"/>
</dbReference>
<feature type="binding site" evidence="5">
    <location>
        <position position="329"/>
    </location>
    <ligand>
        <name>substrate</name>
    </ligand>
</feature>
<dbReference type="InterPro" id="IPR012131">
    <property type="entry name" value="Hstdl_DH"/>
</dbReference>
<dbReference type="PRINTS" id="PR00083">
    <property type="entry name" value="HOLDHDRGNASE"/>
</dbReference>
<protein>
    <recommendedName>
        <fullName evidence="5">Histidinol dehydrogenase</fullName>
        <shortName evidence="5">HDH</shortName>
        <ecNumber evidence="5">1.1.1.23</ecNumber>
    </recommendedName>
</protein>
<feature type="binding site" evidence="5">
    <location>
        <position position="259"/>
    </location>
    <ligand>
        <name>substrate</name>
    </ligand>
</feature>
<dbReference type="Proteomes" id="UP000217805">
    <property type="component" value="Chromosome"/>
</dbReference>
<comment type="pathway">
    <text evidence="5">Amino-acid biosynthesis; L-histidine biosynthesis; L-histidine from 5-phospho-alpha-D-ribose 1-diphosphate: step 9/9.</text>
</comment>
<keyword evidence="5" id="KW-0520">NAD</keyword>
<evidence type="ECO:0000313" key="9">
    <source>
        <dbReference type="Proteomes" id="UP000217805"/>
    </source>
</evidence>
<keyword evidence="9" id="KW-1185">Reference proteome</keyword>
<feature type="binding site" evidence="5">
    <location>
        <position position="421"/>
    </location>
    <ligand>
        <name>Zn(2+)</name>
        <dbReference type="ChEBI" id="CHEBI:29105"/>
    </ligand>
</feature>
<comment type="cofactor">
    <cofactor evidence="5">
        <name>Zn(2+)</name>
        <dbReference type="ChEBI" id="CHEBI:29105"/>
    </cofactor>
    <text evidence="5">Binds 1 zinc ion per subunit.</text>
</comment>
<dbReference type="HAMAP" id="MF_01024">
    <property type="entry name" value="HisD"/>
    <property type="match status" value="1"/>
</dbReference>
<feature type="binding site" evidence="5">
    <location>
        <position position="416"/>
    </location>
    <ligand>
        <name>substrate</name>
    </ligand>
</feature>
<feature type="binding site" evidence="5">
    <location>
        <position position="262"/>
    </location>
    <ligand>
        <name>substrate</name>
    </ligand>
</feature>
<keyword evidence="3 5" id="KW-0862">Zinc</keyword>
<comment type="catalytic activity">
    <reaction evidence="5">
        <text>L-histidinol + 2 NAD(+) + H2O = L-histidine + 2 NADH + 3 H(+)</text>
        <dbReference type="Rhea" id="RHEA:20641"/>
        <dbReference type="ChEBI" id="CHEBI:15377"/>
        <dbReference type="ChEBI" id="CHEBI:15378"/>
        <dbReference type="ChEBI" id="CHEBI:57540"/>
        <dbReference type="ChEBI" id="CHEBI:57595"/>
        <dbReference type="ChEBI" id="CHEBI:57699"/>
        <dbReference type="ChEBI" id="CHEBI:57945"/>
        <dbReference type="EC" id="1.1.1.23"/>
    </reaction>
</comment>
<keyword evidence="4 5" id="KW-0560">Oxidoreductase</keyword>
<comment type="function">
    <text evidence="5">Catalyzes the sequential NAD-dependent oxidations of L-histidinol to L-histidinaldehyde and then to L-histidine.</text>
</comment>
<keyword evidence="5" id="KW-0368">Histidine biosynthesis</keyword>
<dbReference type="InterPro" id="IPR001692">
    <property type="entry name" value="Histidinol_DH_CS"/>
</dbReference>
<dbReference type="InterPro" id="IPR016161">
    <property type="entry name" value="Ald_DH/histidinol_DH"/>
</dbReference>
<dbReference type="Gene3D" id="1.20.5.1300">
    <property type="match status" value="1"/>
</dbReference>
<dbReference type="Pfam" id="PF00815">
    <property type="entry name" value="Histidinol_dh"/>
    <property type="match status" value="1"/>
</dbReference>
<dbReference type="PANTHER" id="PTHR21256">
    <property type="entry name" value="HISTIDINOL DEHYDROGENASE HDH"/>
    <property type="match status" value="1"/>
</dbReference>
<dbReference type="PANTHER" id="PTHR21256:SF2">
    <property type="entry name" value="HISTIDINE BIOSYNTHESIS TRIFUNCTIONAL PROTEIN"/>
    <property type="match status" value="1"/>
</dbReference>
<keyword evidence="5" id="KW-0028">Amino-acid biosynthesis</keyword>
<evidence type="ECO:0000256" key="3">
    <source>
        <dbReference type="ARBA" id="ARBA00022833"/>
    </source>
</evidence>
<feature type="active site" description="Proton acceptor" evidence="5">
    <location>
        <position position="328"/>
    </location>
</feature>
<feature type="binding site" evidence="5">
    <location>
        <position position="421"/>
    </location>
    <ligand>
        <name>substrate</name>
    </ligand>
</feature>
<evidence type="ECO:0000256" key="5">
    <source>
        <dbReference type="HAMAP-Rule" id="MF_01024"/>
    </source>
</evidence>
<feature type="binding site" evidence="5">
    <location>
        <position position="237"/>
    </location>
    <ligand>
        <name>substrate</name>
    </ligand>
</feature>
<reference evidence="8 9" key="1">
    <citation type="journal article" date="2015" name="Microbes Environ.">
        <title>An Efficient Strategy Developed for Next-Generation Sequencing of Endosymbiont Genomes Performed Using Crude DNA Isolated from Host Tissues: A Case Study of Blattabacterium cuenoti Inhabiting the Fat Bodies of Cockroaches.</title>
        <authorList>
            <person name="Kinjo Y."/>
            <person name="Saitoh S."/>
            <person name="Tokuda G."/>
        </authorList>
    </citation>
    <scope>NUCLEOTIDE SEQUENCE [LARGE SCALE GENOMIC DNA]</scope>
    <source>
        <strain evidence="8 9">BPAY</strain>
    </source>
</reference>
<feature type="binding site" evidence="5">
    <location>
        <position position="212"/>
    </location>
    <ligand>
        <name>NAD(+)</name>
        <dbReference type="ChEBI" id="CHEBI:57540"/>
    </ligand>
</feature>
<evidence type="ECO:0000313" key="8">
    <source>
        <dbReference type="EMBL" id="BAR91963.1"/>
    </source>
</evidence>
<dbReference type="EC" id="1.1.1.23" evidence="5"/>
<dbReference type="EMBL" id="AP014609">
    <property type="protein sequence ID" value="BAR91963.1"/>
    <property type="molecule type" value="Genomic_DNA"/>
</dbReference>
<feature type="binding site" evidence="5">
    <location>
        <position position="127"/>
    </location>
    <ligand>
        <name>NAD(+)</name>
        <dbReference type="ChEBI" id="CHEBI:57540"/>
    </ligand>
</feature>
<gene>
    <name evidence="5 8" type="primary">hisD</name>
    <name evidence="8" type="ORF">BPAY_211</name>
</gene>
<proteinExistence type="inferred from homology"/>
<dbReference type="PROSITE" id="PS00611">
    <property type="entry name" value="HISOL_DEHYDROGENASE"/>
    <property type="match status" value="1"/>
</dbReference>
<dbReference type="Gene3D" id="3.40.50.1980">
    <property type="entry name" value="Nitrogenase molybdenum iron protein domain"/>
    <property type="match status" value="2"/>
</dbReference>
<evidence type="ECO:0000256" key="1">
    <source>
        <dbReference type="ARBA" id="ARBA00010178"/>
    </source>
</evidence>
<evidence type="ECO:0000256" key="6">
    <source>
        <dbReference type="PIRNR" id="PIRNR000099"/>
    </source>
</evidence>
<feature type="binding site" evidence="5">
    <location>
        <position position="362"/>
    </location>
    <ligand>
        <name>substrate</name>
    </ligand>
</feature>
<evidence type="ECO:0000256" key="4">
    <source>
        <dbReference type="ARBA" id="ARBA00023002"/>
    </source>
</evidence>
<dbReference type="InterPro" id="IPR022695">
    <property type="entry name" value="Histidinol_DH_monofunct"/>
</dbReference>
<evidence type="ECO:0000256" key="7">
    <source>
        <dbReference type="RuleBase" id="RU004175"/>
    </source>
</evidence>
<sequence>MDMIQVYIHPTCEIWNSISNRTLQNISHLKNLVTPIIDNVKNYGDVALKTYTRKYDHADIKHIQVTEEEFNKADMQISNCFKKSIEIAYRNIKYFHEKQMHEETPIEISKGVFCWRKIIPIEKVGFYIPGGSSPLFSTVLMLGIPGNLSGCKNIILCTPPNKNGEIHPSILYTARYVGITRIYKVGGAQAIAAMAYGTESISSVYKIFGPGNSYVTIAKQIVSQRGIVSIDIPAGPSEIAIMADETANPEFVASDLLSQSEHDPDSYILLVTPNNQFWIEKVKKELKKQFLDIDKKQDIVEKSLKKSKIIVLSSLDECLTLINQIAPEHLIINCKNASYWGEKVTNAGSVFLGNYSPVSAGDYASGTNHVLPTYGYAKFYSGVSIDSFIKKITFQKISKKGLKNLSECINILSSEEGLLAHKKSINIRLKNEF</sequence>
<feature type="binding site" evidence="5">
    <location>
        <position position="259"/>
    </location>
    <ligand>
        <name>Zn(2+)</name>
        <dbReference type="ChEBI" id="CHEBI:29105"/>
    </ligand>
</feature>
<feature type="active site" description="Proton acceptor" evidence="5">
    <location>
        <position position="329"/>
    </location>
</feature>
<feature type="binding site" evidence="5">
    <location>
        <position position="189"/>
    </location>
    <ligand>
        <name>NAD(+)</name>
        <dbReference type="ChEBI" id="CHEBI:57540"/>
    </ligand>
</feature>
<evidence type="ECO:0000256" key="2">
    <source>
        <dbReference type="ARBA" id="ARBA00022723"/>
    </source>
</evidence>
<name>A0ABM7EYC6_9FLAO</name>
<dbReference type="NCBIfam" id="TIGR00069">
    <property type="entry name" value="hisD"/>
    <property type="match status" value="1"/>
</dbReference>
<dbReference type="PIRSF" id="PIRSF000099">
    <property type="entry name" value="Histidinol_dh"/>
    <property type="match status" value="1"/>
</dbReference>
<keyword evidence="2 5" id="KW-0479">Metal-binding</keyword>
<accession>A0ABM7EYC6</accession>